<dbReference type="CDD" id="cd14948">
    <property type="entry name" value="BACON"/>
    <property type="match status" value="2"/>
</dbReference>
<proteinExistence type="inferred from homology"/>
<dbReference type="AlphaFoldDB" id="A0A379DHY6"/>
<evidence type="ECO:0000313" key="7">
    <source>
        <dbReference type="EMBL" id="SUB77325.1"/>
    </source>
</evidence>
<dbReference type="InterPro" id="IPR013783">
    <property type="entry name" value="Ig-like_fold"/>
</dbReference>
<dbReference type="Pfam" id="PF13004">
    <property type="entry name" value="BACON"/>
    <property type="match status" value="1"/>
</dbReference>
<protein>
    <submittedName>
        <fullName evidence="7">Bacteroidetes-Associated Carbohydrate-binding Often N-terminal</fullName>
    </submittedName>
</protein>
<gene>
    <name evidence="7" type="ORF">NCTC13100_00446</name>
</gene>
<dbReference type="PROSITE" id="PS51257">
    <property type="entry name" value="PROKAR_LIPOPROTEIN"/>
    <property type="match status" value="1"/>
</dbReference>
<feature type="domain" description="BACON" evidence="6">
    <location>
        <begin position="31"/>
        <end position="110"/>
    </location>
</feature>
<dbReference type="RefSeq" id="WP_018360732.1">
    <property type="nucleotide sequence ID" value="NZ_UGTI01000001.1"/>
</dbReference>
<keyword evidence="3" id="KW-0788">Thiol protease</keyword>
<sequence length="478" mass="54728">MKTVWNKILLLSALVLLVSSCKEKEDVQPALSLSEEELTFSHETSEKSISVNTDQSKWIAVSESGWIQTFKQENVLLVKVEANKNTEERAGYVKVLAGGRSSAVKVIQKGSDFFIRTDKQKLSVDNFGGVFPVTVLSNLKEWRIEGLTESWISVKSKVFNKEIEIKVDEYNGESPRVAIFTLSAVDGKVKTTITVEQSGVPEFILPCLVFGADPHTVKDFELKRRNYLTSVPDDLVNTDSWIYTTTYSKFSKIDYKVYDHKYMMARLIPKDPAFLQQPDAGGFISFLKAEGFLPVPGKDNVYSKVVDRFNVEAAVLPDVSKPDVRFTFEAIQARSYPTFETYPQYLFSFDGKEIEKYEKEKGGLFWKEKSTSTLWIYLGTDPWVSRTYAMVSRYVIHAFENIELALFQVEGVYFLTKEFKELMRKEGFEFETYDYPTRSYLFKNAGKNIRVKVSLGTHFKATDGRKALYFNYTRISKS</sequence>
<keyword evidence="4" id="KW-0843">Virulence</keyword>
<evidence type="ECO:0000256" key="2">
    <source>
        <dbReference type="ARBA" id="ARBA00022670"/>
    </source>
</evidence>
<dbReference type="InterPro" id="IPR024361">
    <property type="entry name" value="BACON"/>
</dbReference>
<dbReference type="Gene3D" id="2.60.40.10">
    <property type="entry name" value="Immunoglobulins"/>
    <property type="match status" value="2"/>
</dbReference>
<dbReference type="GO" id="GO:0008234">
    <property type="term" value="F:cysteine-type peptidase activity"/>
    <property type="evidence" value="ECO:0007669"/>
    <property type="project" value="UniProtKB-KW"/>
</dbReference>
<reference evidence="7 8" key="1">
    <citation type="submission" date="2018-06" db="EMBL/GenBank/DDBJ databases">
        <authorList>
            <consortium name="Pathogen Informatics"/>
            <person name="Doyle S."/>
        </authorList>
    </citation>
    <scope>NUCLEOTIDE SEQUENCE [LARGE SCALE GENOMIC DNA]</scope>
    <source>
        <strain evidence="7 8">NCTC13100</strain>
    </source>
</reference>
<evidence type="ECO:0000313" key="8">
    <source>
        <dbReference type="Proteomes" id="UP000254263"/>
    </source>
</evidence>
<organism evidence="7 8">
    <name type="scientific">Porphyromonas macacae</name>
    <dbReference type="NCBI Taxonomy" id="28115"/>
    <lineage>
        <taxon>Bacteria</taxon>
        <taxon>Pseudomonadati</taxon>
        <taxon>Bacteroidota</taxon>
        <taxon>Bacteroidia</taxon>
        <taxon>Bacteroidales</taxon>
        <taxon>Porphyromonadaceae</taxon>
        <taxon>Porphyromonas</taxon>
    </lineage>
</organism>
<dbReference type="Pfam" id="PF19190">
    <property type="entry name" value="BACON_2"/>
    <property type="match status" value="1"/>
</dbReference>
<evidence type="ECO:0000256" key="4">
    <source>
        <dbReference type="ARBA" id="ARBA00023026"/>
    </source>
</evidence>
<feature type="domain" description="BACON" evidence="5">
    <location>
        <begin position="148"/>
        <end position="197"/>
    </location>
</feature>
<accession>A0A379DHY6</accession>
<evidence type="ECO:0000259" key="5">
    <source>
        <dbReference type="Pfam" id="PF13004"/>
    </source>
</evidence>
<evidence type="ECO:0000259" key="6">
    <source>
        <dbReference type="Pfam" id="PF19190"/>
    </source>
</evidence>
<keyword evidence="2" id="KW-0645">Protease</keyword>
<comment type="similarity">
    <text evidence="1">Belongs to the peptidase C25 family.</text>
</comment>
<name>A0A379DHY6_9PORP</name>
<evidence type="ECO:0000256" key="1">
    <source>
        <dbReference type="ARBA" id="ARBA00006067"/>
    </source>
</evidence>
<evidence type="ECO:0000256" key="3">
    <source>
        <dbReference type="ARBA" id="ARBA00022807"/>
    </source>
</evidence>
<keyword evidence="3" id="KW-0378">Hydrolase</keyword>
<dbReference type="EMBL" id="UGTI01000001">
    <property type="protein sequence ID" value="SUB77325.1"/>
    <property type="molecule type" value="Genomic_DNA"/>
</dbReference>
<dbReference type="Proteomes" id="UP000254263">
    <property type="component" value="Unassembled WGS sequence"/>
</dbReference>
<dbReference type="GO" id="GO:0006508">
    <property type="term" value="P:proteolysis"/>
    <property type="evidence" value="ECO:0007669"/>
    <property type="project" value="UniProtKB-KW"/>
</dbReference>